<sequence>MHFLPKCDAVLFVSNKTDLICRTIGPRTPSAGDARNVAQYVSRLEKYVDAALSGHRVGIPATGWDYILYRTAAC</sequence>
<gene>
    <name evidence="1" type="ORF">PsYK624_067540</name>
</gene>
<protein>
    <submittedName>
        <fullName evidence="1">Uncharacterized protein</fullName>
    </submittedName>
</protein>
<dbReference type="EMBL" id="BPQB01000017">
    <property type="protein sequence ID" value="GJE90610.1"/>
    <property type="molecule type" value="Genomic_DNA"/>
</dbReference>
<dbReference type="AlphaFoldDB" id="A0A9P3LCW0"/>
<evidence type="ECO:0000313" key="2">
    <source>
        <dbReference type="Proteomes" id="UP000703269"/>
    </source>
</evidence>
<accession>A0A9P3LCW0</accession>
<dbReference type="Proteomes" id="UP000703269">
    <property type="component" value="Unassembled WGS sequence"/>
</dbReference>
<proteinExistence type="predicted"/>
<organism evidence="1 2">
    <name type="scientific">Phanerochaete sordida</name>
    <dbReference type="NCBI Taxonomy" id="48140"/>
    <lineage>
        <taxon>Eukaryota</taxon>
        <taxon>Fungi</taxon>
        <taxon>Dikarya</taxon>
        <taxon>Basidiomycota</taxon>
        <taxon>Agaricomycotina</taxon>
        <taxon>Agaricomycetes</taxon>
        <taxon>Polyporales</taxon>
        <taxon>Phanerochaetaceae</taxon>
        <taxon>Phanerochaete</taxon>
    </lineage>
</organism>
<comment type="caution">
    <text evidence="1">The sequence shown here is derived from an EMBL/GenBank/DDBJ whole genome shotgun (WGS) entry which is preliminary data.</text>
</comment>
<reference evidence="1 2" key="1">
    <citation type="submission" date="2021-08" db="EMBL/GenBank/DDBJ databases">
        <title>Draft Genome Sequence of Phanerochaete sordida strain YK-624.</title>
        <authorList>
            <person name="Mori T."/>
            <person name="Dohra H."/>
            <person name="Suzuki T."/>
            <person name="Kawagishi H."/>
            <person name="Hirai H."/>
        </authorList>
    </citation>
    <scope>NUCLEOTIDE SEQUENCE [LARGE SCALE GENOMIC DNA]</scope>
    <source>
        <strain evidence="1 2">YK-624</strain>
    </source>
</reference>
<name>A0A9P3LCW0_9APHY</name>
<keyword evidence="2" id="KW-1185">Reference proteome</keyword>
<evidence type="ECO:0000313" key="1">
    <source>
        <dbReference type="EMBL" id="GJE90610.1"/>
    </source>
</evidence>